<sequence>MIRIYDERIYIFENFYIPLELMSKGEVMLLYNLILEGEIDFLDTEDCVIESKPILINANSKIRECFLYIAKKFYLIVIIINEINKQCKKKGLGKLIEKILIEELTLKWNV</sequence>
<protein>
    <submittedName>
        <fullName evidence="1">Uncharacterized protein</fullName>
    </submittedName>
</protein>
<dbReference type="EMBL" id="BARW01034530">
    <property type="protein sequence ID" value="GAJ07400.1"/>
    <property type="molecule type" value="Genomic_DNA"/>
</dbReference>
<organism evidence="1">
    <name type="scientific">marine sediment metagenome</name>
    <dbReference type="NCBI Taxonomy" id="412755"/>
    <lineage>
        <taxon>unclassified sequences</taxon>
        <taxon>metagenomes</taxon>
        <taxon>ecological metagenomes</taxon>
    </lineage>
</organism>
<proteinExistence type="predicted"/>
<accession>X1VIH4</accession>
<name>X1VIH4_9ZZZZ</name>
<gene>
    <name evidence="1" type="ORF">S12H4_54095</name>
</gene>
<comment type="caution">
    <text evidence="1">The sequence shown here is derived from an EMBL/GenBank/DDBJ whole genome shotgun (WGS) entry which is preliminary data.</text>
</comment>
<dbReference type="AlphaFoldDB" id="X1VIH4"/>
<evidence type="ECO:0000313" key="1">
    <source>
        <dbReference type="EMBL" id="GAJ07400.1"/>
    </source>
</evidence>
<reference evidence="1" key="1">
    <citation type="journal article" date="2014" name="Front. Microbiol.">
        <title>High frequency of phylogenetically diverse reductive dehalogenase-homologous genes in deep subseafloor sedimentary metagenomes.</title>
        <authorList>
            <person name="Kawai M."/>
            <person name="Futagami T."/>
            <person name="Toyoda A."/>
            <person name="Takaki Y."/>
            <person name="Nishi S."/>
            <person name="Hori S."/>
            <person name="Arai W."/>
            <person name="Tsubouchi T."/>
            <person name="Morono Y."/>
            <person name="Uchiyama I."/>
            <person name="Ito T."/>
            <person name="Fujiyama A."/>
            <person name="Inagaki F."/>
            <person name="Takami H."/>
        </authorList>
    </citation>
    <scope>NUCLEOTIDE SEQUENCE</scope>
    <source>
        <strain evidence="1">Expedition CK06-06</strain>
    </source>
</reference>